<keyword evidence="1" id="KW-0238">DNA-binding</keyword>
<accession>A0A6N2TCG7</accession>
<dbReference type="RefSeq" id="WP_006567041.1">
    <property type="nucleotide sequence ID" value="NZ_BAABZP010000002.1"/>
</dbReference>
<dbReference type="Gene3D" id="2.60.120.10">
    <property type="entry name" value="Jelly Rolls"/>
    <property type="match status" value="1"/>
</dbReference>
<gene>
    <name evidence="1" type="ORF">ACLFYP115_01388</name>
</gene>
<sequence>MKKPSEYLECGLKLSLPANFSRTLDRSAETVLLEKGCTVLYQGEEPGFIYFIAEGLMRGYYIDSEGNDMSKCFAAEGEFACTERLRKSGKATFTIETLETCICVKIPYSFLNANRNEDETILKVINEFTQRALKKAERRERGLLTLSASERYIDFLLEESKLAGRLSQKHLASYLGIRPGSLCRIKKQMDSPM</sequence>
<organism evidence="1">
    <name type="scientific">Anaerostipes caccae</name>
    <dbReference type="NCBI Taxonomy" id="105841"/>
    <lineage>
        <taxon>Bacteria</taxon>
        <taxon>Bacillati</taxon>
        <taxon>Bacillota</taxon>
        <taxon>Clostridia</taxon>
        <taxon>Lachnospirales</taxon>
        <taxon>Lachnospiraceae</taxon>
        <taxon>Anaerostipes</taxon>
    </lineage>
</organism>
<dbReference type="SUPFAM" id="SSF51206">
    <property type="entry name" value="cAMP-binding domain-like"/>
    <property type="match status" value="1"/>
</dbReference>
<dbReference type="InterPro" id="IPR018490">
    <property type="entry name" value="cNMP-bd_dom_sf"/>
</dbReference>
<evidence type="ECO:0000313" key="1">
    <source>
        <dbReference type="EMBL" id="VYT03504.1"/>
    </source>
</evidence>
<dbReference type="InterPro" id="IPR014710">
    <property type="entry name" value="RmlC-like_jellyroll"/>
</dbReference>
<reference evidence="1" key="1">
    <citation type="submission" date="2019-11" db="EMBL/GenBank/DDBJ databases">
        <authorList>
            <person name="Feng L."/>
        </authorList>
    </citation>
    <scope>NUCLEOTIDE SEQUENCE</scope>
    <source>
        <strain evidence="1">AcaccaeLFYP115</strain>
    </source>
</reference>
<dbReference type="EMBL" id="CACRSQ010000003">
    <property type="protein sequence ID" value="VYT03504.1"/>
    <property type="molecule type" value="Genomic_DNA"/>
</dbReference>
<name>A0A6N2TCG7_9FIRM</name>
<dbReference type="AlphaFoldDB" id="A0A6N2TCG7"/>
<dbReference type="SMART" id="SM00100">
    <property type="entry name" value="cNMP"/>
    <property type="match status" value="1"/>
</dbReference>
<proteinExistence type="predicted"/>
<dbReference type="InterPro" id="IPR000595">
    <property type="entry name" value="cNMP-bd_dom"/>
</dbReference>
<dbReference type="Pfam" id="PF00027">
    <property type="entry name" value="cNMP_binding"/>
    <property type="match status" value="1"/>
</dbReference>
<dbReference type="GO" id="GO:0003677">
    <property type="term" value="F:DNA binding"/>
    <property type="evidence" value="ECO:0007669"/>
    <property type="project" value="UniProtKB-KW"/>
</dbReference>
<protein>
    <submittedName>
        <fullName evidence="1">DNA-binding transcriptional dual regulator Crp</fullName>
    </submittedName>
</protein>
<dbReference type="CDD" id="cd00038">
    <property type="entry name" value="CAP_ED"/>
    <property type="match status" value="1"/>
</dbReference>